<evidence type="ECO:0000256" key="3">
    <source>
        <dbReference type="SAM" id="MobiDB-lite"/>
    </source>
</evidence>
<protein>
    <submittedName>
        <fullName evidence="6">Deoxyribonuclease NucA/NucB</fullName>
    </submittedName>
</protein>
<feature type="region of interest" description="Disordered" evidence="3">
    <location>
        <begin position="1160"/>
        <end position="1180"/>
    </location>
</feature>
<dbReference type="Proteomes" id="UP000199202">
    <property type="component" value="Unassembled WGS sequence"/>
</dbReference>
<evidence type="ECO:0000256" key="4">
    <source>
        <dbReference type="SAM" id="SignalP"/>
    </source>
</evidence>
<accession>A0A1G8RQ25</accession>
<feature type="chain" id="PRO_5011529338" evidence="4">
    <location>
        <begin position="35"/>
        <end position="2316"/>
    </location>
</feature>
<dbReference type="SMART" id="SM00560">
    <property type="entry name" value="LamGL"/>
    <property type="match status" value="1"/>
</dbReference>
<dbReference type="InterPro" id="IPR006558">
    <property type="entry name" value="LamG-like"/>
</dbReference>
<keyword evidence="7" id="KW-1185">Reference proteome</keyword>
<sequence>MPAHTRRRGLLGRAAAVSIATTMLISLAAAPSWAQEPTPPPAQPPAETKTPQPSGTTSGDKVLDAAKSKAAKSGKRVEIPERNTETTTLYANPDGKTVRLELSTQPVRVKNADGKDFTPIDTTLVEEAGVIKPKAIAGSLALSAGQDKTLLKSQAANATAKITVSSTLPKPTLKGNTATYADAYGKGRDLLVAATPTGFEQQIIIRERPTGSVSFRVPVELPSGLSFKKNTEGRPTIVGKDGKTLTEVRPTLIQDAKSADPNAPLDTGRASKAAVALADDGKTLVFTPDAAFLADPATAYPVTVTAARDDWYEEHTGWQKGGMDTWINDVDYKDSWDTQAQTQIVVGKSYASSVAKRWRGYLKFPNISPDFAGSKVQNADLHLWNYESNDCGTLPGSGITARQITSDWDDLTLHWDRQPSVTSTGADNEPGAYSETCSYAWNLTHSLDEIAQAWVDGATNYGIRLTAGNESDVRNWRRYTSHNAGGCMTAPLEDCKFQLHPPILTIDFELPVPPRRDTVVITSRDPLTSIPEYEEALTRSVYVPEPGESADALDPSDELIAASETHPYGSGDPINTDLISPDLPYPGDSEDTGNSGGEEDTAQPRVVATAPTNDDTDVAQDIQVRVTFSEEVLGSTFSVKSAEGVEVQGTTGSDDTGKIATFTPTQALRPGTKYTVTVSEAIDLSENTMIPHTWSFTTLRRAAGHWKFDEGNGGTAADSSGNDHDASLKDTAAWIAGKSGNAVSNMPSQARMAASRAAIQQGKAVEVADETSATSITYAQPDGKTFKTEVTAGPVRTRQSHGWVPIDTALAEQGGKLRPKALAEGTVMELSPGGTHPFVKMYTDGKSYALRWPTPLPKPTVKGRVATYTDAAGVGADLVVTALPTGFRHEVVLRQRPAKPVQLRIGVDDDGLTLTEGKGDRLLLKGKGDKPLATGTRPIVSDSSGKDRPGSAKRAEAGMDVVTKDGRTELVVKPDQAFLADAGTTYPVRVAAAMTLPLAADVDVSNYDTASSPAYPDNDYLFAGTMSDGSKYRTHLKFDTAGLQGGTVTGATLSMNTVDAHNCGSALARGIQVARLTSGWNPANLYWSGNPAYTTEDASTNFKGVNYDCEVYPDSMEWDVTGIAQDWAAGAADHGVVLKSPGEANVENYRLFTSSENLYEEGPPPTLTVTTSGPASAPTVSAPAITPAQTSGGTTVTSSLTPQLAATVADTAGGNLTGQFEVEHDPAATGQGTGQIWTGSSPAVASGGQATASVPAGKLADGWKVRWRARAVNAAAATASVWSNWQTATVDVPNPAVSAFQVTPAQVVGGVTVTTSVTPALHTTVIDPAAQPVRAEFEVEHDLAATGQGSGQIWAGAVDNIASGSQASLTVPEGKLSDGWKVRWRVRAVNPATTVGSPWSDWQALSVDVPDPVSEPAVGALQVTPSEQVSGTTVTPTRTPSLLAQVSDPAGKPLRAEFEIEHDPAATGQGTGQIWAGAADNVAAGSQASLAVPADTLSDGWQVRWRARAVSATVASAWSDWQSFTVSLPKPTATGLAVTPSKVVDGVTVTTRLTPTLQATLTHPAGQPLRAEAEIEHDPAAPEGQGTGQIWAGGVDNVASGTQAGLTVPDGKLTDGWKVRWRARAISADSASAWSDWQPITVDVTQPGEEPLAQTTGPVIRTDQSFTVSAWLRWSDKDGDYTVAEQKGTHQAPFRLGNTPDRGLVFTFTSADAADAAVEGVLSDVPPPVGEWFHLAGVYDAAAKTAALYLNGALVKSAPVSFATWNADASMSLGSKVKGDLDDVQIYQRPLSAEDVTVVVTSITAPASAGAPALQKEAAKALAAAVPGSFDYQRINLQTCQVSPGETGYAEYDARIRELSYNSCWSAYLYIQDYEEDDSDGKMKKSFCKSIFRLKIPAYICSRLNPLDEDLAFRFRATTIIHSYLGDRTGNGVVGGAGSGIKPSDMKVFVQLDDFAIVDEDGRVVVPAAQLKDLPISAAVDAHADSSLADGDCESEPDKRKDIKDWISSPSETFKVQATIDTSSAFICRIKPFAVFHDEILGIEYDWLTLPLWSQEVVGRDGKVLGVFRKGSGQPSGWKRWIPSFRCDSMAFGARNSEVEDSRGGCINTRAKRIFVMSYSRNPNFAEVIKHIEEAFTPGGFTPTYPPYRPAWVWDTPSLVPTKKILGNEQPKRITAGNWETAGPPLTKLDTDDYDLNRTRFSKIPMLMDQGTPEEMNWLIPADNTRHKIYINYCKYYEPKKYNEPFRPDRLPIGGPNSCDEYPFASTKEGAGTAQGKYSLRALNRSHNSSHGGTIRNWYKDYRVGTGNSFWVLIEP</sequence>
<dbReference type="PROSITE" id="PS51318">
    <property type="entry name" value="TAT"/>
    <property type="match status" value="1"/>
</dbReference>
<dbReference type="InterPro" id="IPR013320">
    <property type="entry name" value="ConA-like_dom_sf"/>
</dbReference>
<organism evidence="6 7">
    <name type="scientific">Nonomuraea jiangxiensis</name>
    <dbReference type="NCBI Taxonomy" id="633440"/>
    <lineage>
        <taxon>Bacteria</taxon>
        <taxon>Bacillati</taxon>
        <taxon>Actinomycetota</taxon>
        <taxon>Actinomycetes</taxon>
        <taxon>Streptosporangiales</taxon>
        <taxon>Streptosporangiaceae</taxon>
        <taxon>Nonomuraea</taxon>
    </lineage>
</organism>
<dbReference type="Pfam" id="PF14040">
    <property type="entry name" value="DNase_NucA_NucB"/>
    <property type="match status" value="1"/>
</dbReference>
<dbReference type="NCBIfam" id="NF033679">
    <property type="entry name" value="DNRLRE_dom"/>
    <property type="match status" value="2"/>
</dbReference>
<feature type="region of interest" description="Disordered" evidence="3">
    <location>
        <begin position="563"/>
        <end position="613"/>
    </location>
</feature>
<dbReference type="InterPro" id="IPR014755">
    <property type="entry name" value="Cu-Rt/internalin_Ig-like"/>
</dbReference>
<keyword evidence="2" id="KW-1015">Disulfide bond</keyword>
<keyword evidence="1 4" id="KW-0732">Signal</keyword>
<dbReference type="Pfam" id="PF13385">
    <property type="entry name" value="Laminin_G_3"/>
    <property type="match status" value="1"/>
</dbReference>
<dbReference type="InterPro" id="IPR032812">
    <property type="entry name" value="SbsA_Ig"/>
</dbReference>
<feature type="signal peptide" evidence="4">
    <location>
        <begin position="1"/>
        <end position="34"/>
    </location>
</feature>
<dbReference type="Pfam" id="PF13205">
    <property type="entry name" value="Big_5"/>
    <property type="match status" value="1"/>
</dbReference>
<gene>
    <name evidence="6" type="ORF">SAMN05421869_109135</name>
</gene>
<feature type="domain" description="LamG-like jellyroll fold" evidence="5">
    <location>
        <begin position="1664"/>
        <end position="1794"/>
    </location>
</feature>
<evidence type="ECO:0000313" key="7">
    <source>
        <dbReference type="Proteomes" id="UP000199202"/>
    </source>
</evidence>
<reference evidence="6 7" key="1">
    <citation type="submission" date="2016-10" db="EMBL/GenBank/DDBJ databases">
        <authorList>
            <person name="de Groot N.N."/>
        </authorList>
    </citation>
    <scope>NUCLEOTIDE SEQUENCE [LARGE SCALE GENOMIC DNA]</scope>
    <source>
        <strain evidence="6 7">CGMCC 4.6533</strain>
    </source>
</reference>
<evidence type="ECO:0000256" key="2">
    <source>
        <dbReference type="ARBA" id="ARBA00023157"/>
    </source>
</evidence>
<dbReference type="SUPFAM" id="SSF49899">
    <property type="entry name" value="Concanavalin A-like lectins/glucanases"/>
    <property type="match status" value="1"/>
</dbReference>
<evidence type="ECO:0000259" key="5">
    <source>
        <dbReference type="SMART" id="SM00560"/>
    </source>
</evidence>
<dbReference type="Gene3D" id="2.60.40.1220">
    <property type="match status" value="1"/>
</dbReference>
<dbReference type="Gene3D" id="2.60.120.200">
    <property type="match status" value="2"/>
</dbReference>
<name>A0A1G8RQ25_9ACTN</name>
<feature type="region of interest" description="Disordered" evidence="3">
    <location>
        <begin position="923"/>
        <end position="957"/>
    </location>
</feature>
<feature type="region of interest" description="Disordered" evidence="3">
    <location>
        <begin position="30"/>
        <end position="90"/>
    </location>
</feature>
<dbReference type="OrthoDB" id="3543639at2"/>
<feature type="compositionally biased region" description="Basic and acidic residues" evidence="3">
    <location>
        <begin position="75"/>
        <end position="84"/>
    </location>
</feature>
<evidence type="ECO:0000313" key="6">
    <source>
        <dbReference type="EMBL" id="SDJ18615.1"/>
    </source>
</evidence>
<proteinExistence type="predicted"/>
<dbReference type="EMBL" id="FNDJ01000009">
    <property type="protein sequence ID" value="SDJ18615.1"/>
    <property type="molecule type" value="Genomic_DNA"/>
</dbReference>
<dbReference type="InterPro" id="IPR029476">
    <property type="entry name" value="DNase_NucA_NucB"/>
</dbReference>
<dbReference type="STRING" id="633440.SAMN05421869_109135"/>
<dbReference type="InterPro" id="IPR006311">
    <property type="entry name" value="TAT_signal"/>
</dbReference>
<evidence type="ECO:0000256" key="1">
    <source>
        <dbReference type="ARBA" id="ARBA00022729"/>
    </source>
</evidence>
<feature type="compositionally biased region" description="Basic and acidic residues" evidence="3">
    <location>
        <begin position="944"/>
        <end position="957"/>
    </location>
</feature>